<sequence>MNRSIEGNPHTTYREVFSSRAFSIIYFSRLLSISVETLRTVAFSILVFDLTGSAALSAITYGISFLPVTLPRR</sequence>
<name>A0A2H1KX58_BREAU</name>
<protein>
    <submittedName>
        <fullName evidence="2">Uncharacterized protein</fullName>
    </submittedName>
</protein>
<organism evidence="2 3">
    <name type="scientific">Brevibacterium aurantiacum</name>
    <dbReference type="NCBI Taxonomy" id="273384"/>
    <lineage>
        <taxon>Bacteria</taxon>
        <taxon>Bacillati</taxon>
        <taxon>Actinomycetota</taxon>
        <taxon>Actinomycetes</taxon>
        <taxon>Micrococcales</taxon>
        <taxon>Brevibacteriaceae</taxon>
        <taxon>Brevibacterium</taxon>
    </lineage>
</organism>
<evidence type="ECO:0000313" key="3">
    <source>
        <dbReference type="Proteomes" id="UP000234327"/>
    </source>
</evidence>
<dbReference type="AlphaFoldDB" id="A0A2H1KX58"/>
<accession>A0A2H1KX58</accession>
<evidence type="ECO:0000313" key="2">
    <source>
        <dbReference type="EMBL" id="SMY03802.1"/>
    </source>
</evidence>
<reference evidence="2 3" key="1">
    <citation type="submission" date="2017-03" db="EMBL/GenBank/DDBJ databases">
        <authorList>
            <person name="Afonso C.L."/>
            <person name="Miller P.J."/>
            <person name="Scott M.A."/>
            <person name="Spackman E."/>
            <person name="Goraichik I."/>
            <person name="Dimitrov K.M."/>
            <person name="Suarez D.L."/>
            <person name="Swayne D.E."/>
        </authorList>
    </citation>
    <scope>NUCLEOTIDE SEQUENCE [LARGE SCALE GENOMIC DNA]</scope>
    <source>
        <strain evidence="3">6(3)</strain>
    </source>
</reference>
<gene>
    <name evidence="2" type="ORF">BAURA63_03826</name>
</gene>
<feature type="transmembrane region" description="Helical" evidence="1">
    <location>
        <begin position="41"/>
        <end position="66"/>
    </location>
</feature>
<dbReference type="Proteomes" id="UP000234327">
    <property type="component" value="Unassembled WGS sequence"/>
</dbReference>
<keyword evidence="1" id="KW-1133">Transmembrane helix</keyword>
<keyword evidence="1" id="KW-0812">Transmembrane</keyword>
<proteinExistence type="predicted"/>
<evidence type="ECO:0000256" key="1">
    <source>
        <dbReference type="SAM" id="Phobius"/>
    </source>
</evidence>
<dbReference type="EMBL" id="FXYZ01000067">
    <property type="protein sequence ID" value="SMY03802.1"/>
    <property type="molecule type" value="Genomic_DNA"/>
</dbReference>
<keyword evidence="1" id="KW-0472">Membrane</keyword>